<sequence>MKHTTRFMVPEFLVDNKTRLNYTPDVLGDGFEQLVLHFEDDYEGRVVATLVRKKSEAPTTKAILYIHGFNDYFFQREMANRFNQQNYNFYALDLRKYGRSYLNHQKLNNVRSIEEYDAEINEALQIIQLEKNTEVILMGHSTGGLIVTNYAGRHLNSHLFNGVLCNSPFYEFNYSFISRKIGLPILSYLGKHNPNLEIPGGLSPLYGYSIHQDKYGEWDYSLTWKPHKIASVNLGFIHAIHQAQKNVQHQLSIDVPMLVLYSDKSVGGKNWSEQFMEGDSVLNVSHIEKYAHQIKGKITLNQIENGMHDLVLSQKPVRETVYNKIFEWMDHHFK</sequence>
<keyword evidence="3" id="KW-1185">Reference proteome</keyword>
<name>A0A953HXW0_9BACT</name>
<comment type="caution">
    <text evidence="2">The sequence shown here is derived from an EMBL/GenBank/DDBJ whole genome shotgun (WGS) entry which is preliminary data.</text>
</comment>
<dbReference type="GO" id="GO:0016787">
    <property type="term" value="F:hydrolase activity"/>
    <property type="evidence" value="ECO:0007669"/>
    <property type="project" value="UniProtKB-KW"/>
</dbReference>
<keyword evidence="2" id="KW-0378">Hydrolase</keyword>
<evidence type="ECO:0000313" key="3">
    <source>
        <dbReference type="Proteomes" id="UP000753961"/>
    </source>
</evidence>
<dbReference type="AlphaFoldDB" id="A0A953HXW0"/>
<dbReference type="InterPro" id="IPR029058">
    <property type="entry name" value="AB_hydrolase_fold"/>
</dbReference>
<feature type="domain" description="Serine aminopeptidase S33" evidence="1">
    <location>
        <begin position="59"/>
        <end position="264"/>
    </location>
</feature>
<dbReference type="Pfam" id="PF12146">
    <property type="entry name" value="Hydrolase_4"/>
    <property type="match status" value="1"/>
</dbReference>
<dbReference type="Gene3D" id="3.40.50.1820">
    <property type="entry name" value="alpha/beta hydrolase"/>
    <property type="match status" value="1"/>
</dbReference>
<reference evidence="2" key="1">
    <citation type="submission" date="2021-06" db="EMBL/GenBank/DDBJ databases">
        <title>44 bacteria genomes isolated from Dapeng, Shenzhen.</title>
        <authorList>
            <person name="Zheng W."/>
            <person name="Yu S."/>
            <person name="Huang Y."/>
        </authorList>
    </citation>
    <scope>NUCLEOTIDE SEQUENCE</scope>
    <source>
        <strain evidence="2">DP5N28-2</strain>
    </source>
</reference>
<proteinExistence type="predicted"/>
<dbReference type="SUPFAM" id="SSF53474">
    <property type="entry name" value="alpha/beta-Hydrolases"/>
    <property type="match status" value="1"/>
</dbReference>
<evidence type="ECO:0000313" key="2">
    <source>
        <dbReference type="EMBL" id="MBY5959793.1"/>
    </source>
</evidence>
<protein>
    <submittedName>
        <fullName evidence="2">Alpha/beta hydrolase</fullName>
    </submittedName>
</protein>
<evidence type="ECO:0000259" key="1">
    <source>
        <dbReference type="Pfam" id="PF12146"/>
    </source>
</evidence>
<dbReference type="InterPro" id="IPR022742">
    <property type="entry name" value="Hydrolase_4"/>
</dbReference>
<dbReference type="EMBL" id="JAHVHU010000018">
    <property type="protein sequence ID" value="MBY5959793.1"/>
    <property type="molecule type" value="Genomic_DNA"/>
</dbReference>
<dbReference type="PANTHER" id="PTHR11614">
    <property type="entry name" value="PHOSPHOLIPASE-RELATED"/>
    <property type="match status" value="1"/>
</dbReference>
<organism evidence="2 3">
    <name type="scientific">Membranihabitans marinus</name>
    <dbReference type="NCBI Taxonomy" id="1227546"/>
    <lineage>
        <taxon>Bacteria</taxon>
        <taxon>Pseudomonadati</taxon>
        <taxon>Bacteroidota</taxon>
        <taxon>Saprospiria</taxon>
        <taxon>Saprospirales</taxon>
        <taxon>Saprospiraceae</taxon>
        <taxon>Membranihabitans</taxon>
    </lineage>
</organism>
<accession>A0A953HXW0</accession>
<dbReference type="InterPro" id="IPR051044">
    <property type="entry name" value="MAG_DAG_Lipase"/>
</dbReference>
<gene>
    <name evidence="2" type="ORF">KUV50_16685</name>
</gene>
<dbReference type="Proteomes" id="UP000753961">
    <property type="component" value="Unassembled WGS sequence"/>
</dbReference>
<dbReference type="RefSeq" id="WP_222581331.1">
    <property type="nucleotide sequence ID" value="NZ_JAHVHU010000018.1"/>
</dbReference>